<keyword evidence="5 9" id="KW-0883">Thioether bond</keyword>
<feature type="binding site" evidence="10">
    <location>
        <position position="75"/>
    </location>
    <ligand>
        <name>Fe cation</name>
        <dbReference type="ChEBI" id="CHEBI:24875"/>
        <note>catalytic</note>
    </ligand>
</feature>
<comment type="cofactor">
    <cofactor evidence="11">
        <name>Fe cation</name>
        <dbReference type="ChEBI" id="CHEBI:24875"/>
    </cofactor>
    <text evidence="11">Binds 1 Fe cation per subunit.</text>
</comment>
<dbReference type="EMBL" id="JAKKPZ010000008">
    <property type="protein sequence ID" value="KAI1718125.1"/>
    <property type="molecule type" value="Genomic_DNA"/>
</dbReference>
<evidence type="ECO:0000256" key="6">
    <source>
        <dbReference type="ARBA" id="ARBA00022964"/>
    </source>
</evidence>
<dbReference type="SUPFAM" id="SSF51182">
    <property type="entry name" value="RmlC-like cupins"/>
    <property type="match status" value="1"/>
</dbReference>
<dbReference type="Proteomes" id="UP001201812">
    <property type="component" value="Unassembled WGS sequence"/>
</dbReference>
<evidence type="ECO:0000256" key="2">
    <source>
        <dbReference type="ARBA" id="ARBA00006622"/>
    </source>
</evidence>
<dbReference type="Gene3D" id="2.60.120.10">
    <property type="entry name" value="Jelly Rolls"/>
    <property type="match status" value="1"/>
</dbReference>
<dbReference type="GO" id="GO:0019448">
    <property type="term" value="P:L-cysteine catabolic process"/>
    <property type="evidence" value="ECO:0007669"/>
    <property type="project" value="TreeGrafter"/>
</dbReference>
<evidence type="ECO:0000313" key="12">
    <source>
        <dbReference type="EMBL" id="KAI1718125.1"/>
    </source>
</evidence>
<evidence type="ECO:0000256" key="9">
    <source>
        <dbReference type="PIRSR" id="PIRSR610300-50"/>
    </source>
</evidence>
<accession>A0AAD4N7T3</accession>
<dbReference type="InterPro" id="IPR014710">
    <property type="entry name" value="RmlC-like_jellyroll"/>
</dbReference>
<comment type="similarity">
    <text evidence="2 11">Belongs to the cysteine dioxygenase family.</text>
</comment>
<dbReference type="InterPro" id="IPR011051">
    <property type="entry name" value="RmlC_Cupin_sf"/>
</dbReference>
<dbReference type="EC" id="1.13.11.20" evidence="3 11"/>
<evidence type="ECO:0000256" key="3">
    <source>
        <dbReference type="ARBA" id="ARBA00013133"/>
    </source>
</evidence>
<evidence type="ECO:0000256" key="1">
    <source>
        <dbReference type="ARBA" id="ARBA00004759"/>
    </source>
</evidence>
<evidence type="ECO:0000256" key="7">
    <source>
        <dbReference type="ARBA" id="ARBA00023002"/>
    </source>
</evidence>
<dbReference type="Pfam" id="PF05995">
    <property type="entry name" value="CDO_I"/>
    <property type="match status" value="1"/>
</dbReference>
<comment type="catalytic activity">
    <reaction evidence="11">
        <text>L-cysteine + O2 = 3-sulfino-L-alanine + H(+)</text>
        <dbReference type="Rhea" id="RHEA:20441"/>
        <dbReference type="ChEBI" id="CHEBI:15378"/>
        <dbReference type="ChEBI" id="CHEBI:15379"/>
        <dbReference type="ChEBI" id="CHEBI:35235"/>
        <dbReference type="ChEBI" id="CHEBI:61085"/>
        <dbReference type="EC" id="1.13.11.20"/>
    </reaction>
</comment>
<dbReference type="PANTHER" id="PTHR12918">
    <property type="entry name" value="CYSTEINE DIOXYGENASE"/>
    <property type="match status" value="1"/>
</dbReference>
<evidence type="ECO:0000256" key="10">
    <source>
        <dbReference type="PIRSR" id="PIRSR610300-51"/>
    </source>
</evidence>
<feature type="binding site" evidence="10">
    <location>
        <position position="77"/>
    </location>
    <ligand>
        <name>Fe cation</name>
        <dbReference type="ChEBI" id="CHEBI:24875"/>
        <note>catalytic</note>
    </ligand>
</feature>
<feature type="cross-link" description="3'-(S-cysteinyl)-tyrosine (Cys-Tyr)" evidence="9">
    <location>
        <begin position="82"/>
        <end position="151"/>
    </location>
</feature>
<name>A0AAD4N7T3_9BILA</name>
<comment type="pathway">
    <text evidence="1 11">Organosulfur biosynthesis; taurine biosynthesis; hypotaurine from L-cysteine: step 1/2.</text>
</comment>
<dbReference type="InterPro" id="IPR010300">
    <property type="entry name" value="CDO_1"/>
</dbReference>
<dbReference type="GO" id="GO:0017172">
    <property type="term" value="F:cysteine dioxygenase activity"/>
    <property type="evidence" value="ECO:0007669"/>
    <property type="project" value="UniProtKB-UniRule"/>
</dbReference>
<dbReference type="CDD" id="cd10548">
    <property type="entry name" value="cupin_CDO"/>
    <property type="match status" value="1"/>
</dbReference>
<dbReference type="GO" id="GO:0042412">
    <property type="term" value="P:taurine biosynthetic process"/>
    <property type="evidence" value="ECO:0007669"/>
    <property type="project" value="UniProtKB-UniRule"/>
</dbReference>
<dbReference type="AlphaFoldDB" id="A0AAD4N7T3"/>
<feature type="binding site" evidence="10">
    <location>
        <position position="134"/>
    </location>
    <ligand>
        <name>Fe cation</name>
        <dbReference type="ChEBI" id="CHEBI:24875"/>
        <note>catalytic</note>
    </ligand>
</feature>
<keyword evidence="6 11" id="KW-0223">Dioxygenase</keyword>
<evidence type="ECO:0000313" key="13">
    <source>
        <dbReference type="Proteomes" id="UP001201812"/>
    </source>
</evidence>
<evidence type="ECO:0000256" key="8">
    <source>
        <dbReference type="ARBA" id="ARBA00023004"/>
    </source>
</evidence>
<comment type="caution">
    <text evidence="12">The sequence shown here is derived from an EMBL/GenBank/DDBJ whole genome shotgun (WGS) entry which is preliminary data.</text>
</comment>
<keyword evidence="13" id="KW-1185">Reference proteome</keyword>
<proteinExistence type="inferred from homology"/>
<keyword evidence="8 10" id="KW-0408">Iron</keyword>
<sequence>MDKLISDIHEIFQDDHINTVDVHRILENYKSNRAHWQKYAHFAPNKYTRNLVDIGNGKFNLILVCWSPGTASGIHDHSNSHCFMKVLEGSFLEKRYAWPESCGEEGEAKPLIETGSETYTLNEVVYISDEIGLHRMENPSHSDTAVTLHLYIPPFDHSQVFDQRTSKRSRNVATFYTKYGQIVDDGSMHKEC</sequence>
<evidence type="ECO:0000256" key="4">
    <source>
        <dbReference type="ARBA" id="ARBA00022723"/>
    </source>
</evidence>
<gene>
    <name evidence="12" type="ORF">DdX_06539</name>
</gene>
<keyword evidence="4 10" id="KW-0479">Metal-binding</keyword>
<keyword evidence="7 11" id="KW-0560">Oxidoreductase</keyword>
<dbReference type="GO" id="GO:0008198">
    <property type="term" value="F:ferrous iron binding"/>
    <property type="evidence" value="ECO:0007669"/>
    <property type="project" value="TreeGrafter"/>
</dbReference>
<protein>
    <recommendedName>
        <fullName evidence="3 11">Cysteine dioxygenase</fullName>
        <ecNumber evidence="3 11">1.13.11.20</ecNumber>
    </recommendedName>
</protein>
<organism evidence="12 13">
    <name type="scientific">Ditylenchus destructor</name>
    <dbReference type="NCBI Taxonomy" id="166010"/>
    <lineage>
        <taxon>Eukaryota</taxon>
        <taxon>Metazoa</taxon>
        <taxon>Ecdysozoa</taxon>
        <taxon>Nematoda</taxon>
        <taxon>Chromadorea</taxon>
        <taxon>Rhabditida</taxon>
        <taxon>Tylenchina</taxon>
        <taxon>Tylenchomorpha</taxon>
        <taxon>Sphaerularioidea</taxon>
        <taxon>Anguinidae</taxon>
        <taxon>Anguininae</taxon>
        <taxon>Ditylenchus</taxon>
    </lineage>
</organism>
<reference evidence="12" key="1">
    <citation type="submission" date="2022-01" db="EMBL/GenBank/DDBJ databases">
        <title>Genome Sequence Resource for Two Populations of Ditylenchus destructor, the Migratory Endoparasitic Phytonematode.</title>
        <authorList>
            <person name="Zhang H."/>
            <person name="Lin R."/>
            <person name="Xie B."/>
        </authorList>
    </citation>
    <scope>NUCLEOTIDE SEQUENCE</scope>
    <source>
        <strain evidence="12">BazhouSP</strain>
    </source>
</reference>
<evidence type="ECO:0000256" key="5">
    <source>
        <dbReference type="ARBA" id="ARBA00022784"/>
    </source>
</evidence>
<dbReference type="PANTHER" id="PTHR12918:SF1">
    <property type="entry name" value="CYSTEINE DIOXYGENASE TYPE 1"/>
    <property type="match status" value="1"/>
</dbReference>
<evidence type="ECO:0000256" key="11">
    <source>
        <dbReference type="RuleBase" id="RU366010"/>
    </source>
</evidence>